<evidence type="ECO:0000313" key="7">
    <source>
        <dbReference type="Proteomes" id="UP001152049"/>
    </source>
</evidence>
<keyword evidence="5" id="KW-0539">Nucleus</keyword>
<evidence type="ECO:0000256" key="2">
    <source>
        <dbReference type="ARBA" id="ARBA00023015"/>
    </source>
</evidence>
<protein>
    <recommendedName>
        <fullName evidence="8">Transcription factor domain-containing protein</fullName>
    </recommendedName>
</protein>
<dbReference type="Proteomes" id="UP001152049">
    <property type="component" value="Unassembled WGS sequence"/>
</dbReference>
<sequence length="217" mass="25010">MLFWLCYIFDKDIALRTGQLPIISNEYCDLTLPDNYMDCYDYLPKLDKDMNAFSFGADSLVPHMPGDPRLSILKDKTSRLLYSNQAAQTSDAEMLRIIRELDEELEAWRLSIPSAFRPALSILNRPQISLLGMGHLHSMRHITLQLEYHYLMTYIHGATARCHGPKREEDSQVRDWTIGIRSSMALSLEASRSTLVYLRTAVHSLAGEAFCYRYMHL</sequence>
<comment type="subcellular location">
    <subcellularLocation>
        <location evidence="1">Nucleus</location>
    </subcellularLocation>
</comment>
<name>A0A9W8RV01_9HYPO</name>
<dbReference type="AlphaFoldDB" id="A0A9W8RV01"/>
<keyword evidence="7" id="KW-1185">Reference proteome</keyword>
<dbReference type="EMBL" id="JAOQAZ010000018">
    <property type="protein sequence ID" value="KAJ4256930.1"/>
    <property type="molecule type" value="Genomic_DNA"/>
</dbReference>
<dbReference type="PANTHER" id="PTHR46910">
    <property type="entry name" value="TRANSCRIPTION FACTOR PDR1"/>
    <property type="match status" value="1"/>
</dbReference>
<evidence type="ECO:0000256" key="1">
    <source>
        <dbReference type="ARBA" id="ARBA00004123"/>
    </source>
</evidence>
<organism evidence="6 7">
    <name type="scientific">Fusarium torreyae</name>
    <dbReference type="NCBI Taxonomy" id="1237075"/>
    <lineage>
        <taxon>Eukaryota</taxon>
        <taxon>Fungi</taxon>
        <taxon>Dikarya</taxon>
        <taxon>Ascomycota</taxon>
        <taxon>Pezizomycotina</taxon>
        <taxon>Sordariomycetes</taxon>
        <taxon>Hypocreomycetidae</taxon>
        <taxon>Hypocreales</taxon>
        <taxon>Nectriaceae</taxon>
        <taxon>Fusarium</taxon>
    </lineage>
</organism>
<evidence type="ECO:0000256" key="4">
    <source>
        <dbReference type="ARBA" id="ARBA00023163"/>
    </source>
</evidence>
<comment type="caution">
    <text evidence="6">The sequence shown here is derived from an EMBL/GenBank/DDBJ whole genome shotgun (WGS) entry which is preliminary data.</text>
</comment>
<dbReference type="GO" id="GO:0005634">
    <property type="term" value="C:nucleus"/>
    <property type="evidence" value="ECO:0007669"/>
    <property type="project" value="UniProtKB-SubCell"/>
</dbReference>
<dbReference type="CDD" id="cd12148">
    <property type="entry name" value="fungal_TF_MHR"/>
    <property type="match status" value="1"/>
</dbReference>
<dbReference type="InterPro" id="IPR050987">
    <property type="entry name" value="AtrR-like"/>
</dbReference>
<keyword evidence="2" id="KW-0805">Transcription regulation</keyword>
<keyword evidence="4" id="KW-0804">Transcription</keyword>
<evidence type="ECO:0000313" key="6">
    <source>
        <dbReference type="EMBL" id="KAJ4256930.1"/>
    </source>
</evidence>
<dbReference type="PANTHER" id="PTHR46910:SF37">
    <property type="entry name" value="ZN(II)2CYS6 TRANSCRIPTION FACTOR (EUROFUNG)"/>
    <property type="match status" value="1"/>
</dbReference>
<accession>A0A9W8RV01</accession>
<keyword evidence="3" id="KW-0238">DNA-binding</keyword>
<evidence type="ECO:0000256" key="3">
    <source>
        <dbReference type="ARBA" id="ARBA00023125"/>
    </source>
</evidence>
<evidence type="ECO:0008006" key="8">
    <source>
        <dbReference type="Google" id="ProtNLM"/>
    </source>
</evidence>
<reference evidence="6" key="1">
    <citation type="submission" date="2022-09" db="EMBL/GenBank/DDBJ databases">
        <title>Fusarium specimens isolated from Avocado Roots.</title>
        <authorList>
            <person name="Stajich J."/>
            <person name="Roper C."/>
            <person name="Heimlech-Rivalta G."/>
        </authorList>
    </citation>
    <scope>NUCLEOTIDE SEQUENCE</scope>
    <source>
        <strain evidence="6">CF00136</strain>
    </source>
</reference>
<dbReference type="OrthoDB" id="4116913at2759"/>
<dbReference type="GO" id="GO:0003677">
    <property type="term" value="F:DNA binding"/>
    <property type="evidence" value="ECO:0007669"/>
    <property type="project" value="UniProtKB-KW"/>
</dbReference>
<proteinExistence type="predicted"/>
<dbReference type="GO" id="GO:0003700">
    <property type="term" value="F:DNA-binding transcription factor activity"/>
    <property type="evidence" value="ECO:0007669"/>
    <property type="project" value="InterPro"/>
</dbReference>
<gene>
    <name evidence="6" type="ORF">NW762_009026</name>
</gene>
<evidence type="ECO:0000256" key="5">
    <source>
        <dbReference type="ARBA" id="ARBA00023242"/>
    </source>
</evidence>